<keyword evidence="2" id="KW-0812">Transmembrane</keyword>
<gene>
    <name evidence="3" type="ORF">Pma05_80570</name>
</gene>
<dbReference type="EMBL" id="BONX01000073">
    <property type="protein sequence ID" value="GIH01485.1"/>
    <property type="molecule type" value="Genomic_DNA"/>
</dbReference>
<evidence type="ECO:0000256" key="1">
    <source>
        <dbReference type="SAM" id="MobiDB-lite"/>
    </source>
</evidence>
<organism evidence="3 4">
    <name type="scientific">Plantactinospora mayteni</name>
    <dbReference type="NCBI Taxonomy" id="566021"/>
    <lineage>
        <taxon>Bacteria</taxon>
        <taxon>Bacillati</taxon>
        <taxon>Actinomycetota</taxon>
        <taxon>Actinomycetes</taxon>
        <taxon>Micromonosporales</taxon>
        <taxon>Micromonosporaceae</taxon>
        <taxon>Plantactinospora</taxon>
    </lineage>
</organism>
<keyword evidence="2" id="KW-0472">Membrane</keyword>
<feature type="transmembrane region" description="Helical" evidence="2">
    <location>
        <begin position="107"/>
        <end position="126"/>
    </location>
</feature>
<accession>A0ABQ4F3J6</accession>
<feature type="transmembrane region" description="Helical" evidence="2">
    <location>
        <begin position="66"/>
        <end position="95"/>
    </location>
</feature>
<dbReference type="Proteomes" id="UP000621500">
    <property type="component" value="Unassembled WGS sequence"/>
</dbReference>
<comment type="caution">
    <text evidence="3">The sequence shown here is derived from an EMBL/GenBank/DDBJ whole genome shotgun (WGS) entry which is preliminary data.</text>
</comment>
<name>A0ABQ4F3J6_9ACTN</name>
<reference evidence="3 4" key="1">
    <citation type="submission" date="2021-01" db="EMBL/GenBank/DDBJ databases">
        <title>Whole genome shotgun sequence of Plantactinospora mayteni NBRC 109088.</title>
        <authorList>
            <person name="Komaki H."/>
            <person name="Tamura T."/>
        </authorList>
    </citation>
    <scope>NUCLEOTIDE SEQUENCE [LARGE SCALE GENOMIC DNA]</scope>
    <source>
        <strain evidence="3 4">NBRC 109088</strain>
    </source>
</reference>
<keyword evidence="2" id="KW-1133">Transmembrane helix</keyword>
<proteinExistence type="predicted"/>
<feature type="transmembrane region" description="Helical" evidence="2">
    <location>
        <begin position="33"/>
        <end position="54"/>
    </location>
</feature>
<feature type="region of interest" description="Disordered" evidence="1">
    <location>
        <begin position="177"/>
        <end position="214"/>
    </location>
</feature>
<keyword evidence="4" id="KW-1185">Reference proteome</keyword>
<sequence>MRTPVVHTGTTRGDRRGGSMADMKLSPPWRKALLTLHLVTSVGWLGVDVVLLTLGVAGARGADPDVVYPVMALVGQAVFVPLSVLAWLVGVASALLTPWGLIKHRWVLVKMVITTVMLGAVLFALLPSLRAAELGAATPPGARQGLLAAPIVSSTLLLVATVLSTYKPWGRIGRNRTVRAGRRPARPAAGPPAPGARPGPAGTRTETAVRVPTG</sequence>
<evidence type="ECO:0000313" key="3">
    <source>
        <dbReference type="EMBL" id="GIH01485.1"/>
    </source>
</evidence>
<evidence type="ECO:0000313" key="4">
    <source>
        <dbReference type="Proteomes" id="UP000621500"/>
    </source>
</evidence>
<evidence type="ECO:0000256" key="2">
    <source>
        <dbReference type="SAM" id="Phobius"/>
    </source>
</evidence>
<evidence type="ECO:0008006" key="5">
    <source>
        <dbReference type="Google" id="ProtNLM"/>
    </source>
</evidence>
<feature type="transmembrane region" description="Helical" evidence="2">
    <location>
        <begin position="146"/>
        <end position="166"/>
    </location>
</feature>
<protein>
    <recommendedName>
        <fullName evidence="5">DUF2269 domain-containing protein</fullName>
    </recommendedName>
</protein>
<feature type="region of interest" description="Disordered" evidence="1">
    <location>
        <begin position="1"/>
        <end position="20"/>
    </location>
</feature>